<sequence length="207" mass="22848">MAPQRKRRVTKNDLGDEDRVVTKSRVDVRETRGMAASRIRDTEPAAASNSNPTRPRDKRLEERSAAREKNLGDEGYKIQPADASLSLIDRAGTKSKVDGRPTRKASARRIQDEEPAAASTSNSHQPHEEPDSLVTTQNPGHEDRVVTKSRTHSRPTQGTAPDGTRDKRTRAEEAVEEGSLGRVDYESLSTEDFDSRSCPSKSSAQVE</sequence>
<evidence type="ECO:0000313" key="3">
    <source>
        <dbReference type="Proteomes" id="UP000001072"/>
    </source>
</evidence>
<gene>
    <name evidence="2" type="ORF">MELLADRAFT_65126</name>
</gene>
<dbReference type="VEuPathDB" id="FungiDB:MELLADRAFT_65126"/>
<organism evidence="3">
    <name type="scientific">Melampsora larici-populina (strain 98AG31 / pathotype 3-4-7)</name>
    <name type="common">Poplar leaf rust fungus</name>
    <dbReference type="NCBI Taxonomy" id="747676"/>
    <lineage>
        <taxon>Eukaryota</taxon>
        <taxon>Fungi</taxon>
        <taxon>Dikarya</taxon>
        <taxon>Basidiomycota</taxon>
        <taxon>Pucciniomycotina</taxon>
        <taxon>Pucciniomycetes</taxon>
        <taxon>Pucciniales</taxon>
        <taxon>Melampsoraceae</taxon>
        <taxon>Melampsora</taxon>
    </lineage>
</organism>
<dbReference type="EMBL" id="GL883120">
    <property type="protein sequence ID" value="EGG04103.1"/>
    <property type="molecule type" value="Genomic_DNA"/>
</dbReference>
<keyword evidence="3" id="KW-1185">Reference proteome</keyword>
<evidence type="ECO:0000256" key="1">
    <source>
        <dbReference type="SAM" id="MobiDB-lite"/>
    </source>
</evidence>
<dbReference type="Proteomes" id="UP000001072">
    <property type="component" value="Unassembled WGS sequence"/>
</dbReference>
<evidence type="ECO:0000313" key="2">
    <source>
        <dbReference type="EMBL" id="EGG04103.1"/>
    </source>
</evidence>
<reference evidence="3" key="1">
    <citation type="journal article" date="2011" name="Proc. Natl. Acad. Sci. U.S.A.">
        <title>Obligate biotrophy features unraveled by the genomic analysis of rust fungi.</title>
        <authorList>
            <person name="Duplessis S."/>
            <person name="Cuomo C.A."/>
            <person name="Lin Y.-C."/>
            <person name="Aerts A."/>
            <person name="Tisserant E."/>
            <person name="Veneault-Fourrey C."/>
            <person name="Joly D.L."/>
            <person name="Hacquard S."/>
            <person name="Amselem J."/>
            <person name="Cantarel B.L."/>
            <person name="Chiu R."/>
            <person name="Coutinho P.M."/>
            <person name="Feau N."/>
            <person name="Field M."/>
            <person name="Frey P."/>
            <person name="Gelhaye E."/>
            <person name="Goldberg J."/>
            <person name="Grabherr M.G."/>
            <person name="Kodira C.D."/>
            <person name="Kohler A."/>
            <person name="Kuees U."/>
            <person name="Lindquist E.A."/>
            <person name="Lucas S.M."/>
            <person name="Mago R."/>
            <person name="Mauceli E."/>
            <person name="Morin E."/>
            <person name="Murat C."/>
            <person name="Pangilinan J.L."/>
            <person name="Park R."/>
            <person name="Pearson M."/>
            <person name="Quesneville H."/>
            <person name="Rouhier N."/>
            <person name="Sakthikumar S."/>
            <person name="Salamov A.A."/>
            <person name="Schmutz J."/>
            <person name="Selles B."/>
            <person name="Shapiro H."/>
            <person name="Tanguay P."/>
            <person name="Tuskan G.A."/>
            <person name="Henrissat B."/>
            <person name="Van de Peer Y."/>
            <person name="Rouze P."/>
            <person name="Ellis J.G."/>
            <person name="Dodds P.N."/>
            <person name="Schein J.E."/>
            <person name="Zhong S."/>
            <person name="Hamelin R.C."/>
            <person name="Grigoriev I.V."/>
            <person name="Szabo L.J."/>
            <person name="Martin F."/>
        </authorList>
    </citation>
    <scope>NUCLEOTIDE SEQUENCE [LARGE SCALE GENOMIC DNA]</scope>
    <source>
        <strain evidence="3">98AG31 / pathotype 3-4-7</strain>
    </source>
</reference>
<dbReference type="RefSeq" id="XP_007412564.1">
    <property type="nucleotide sequence ID" value="XM_007412502.1"/>
</dbReference>
<dbReference type="AlphaFoldDB" id="F4RU30"/>
<name>F4RU30_MELLP</name>
<feature type="region of interest" description="Disordered" evidence="1">
    <location>
        <begin position="1"/>
        <end position="207"/>
    </location>
</feature>
<dbReference type="InParanoid" id="F4RU30"/>
<feature type="compositionally biased region" description="Basic and acidic residues" evidence="1">
    <location>
        <begin position="91"/>
        <end position="101"/>
    </location>
</feature>
<dbReference type="HOGENOM" id="CLU_1326647_0_0_1"/>
<dbReference type="GeneID" id="18930384"/>
<accession>F4RU30</accession>
<proteinExistence type="predicted"/>
<feature type="compositionally biased region" description="Polar residues" evidence="1">
    <location>
        <begin position="197"/>
        <end position="207"/>
    </location>
</feature>
<feature type="compositionally biased region" description="Basic and acidic residues" evidence="1">
    <location>
        <begin position="54"/>
        <end position="76"/>
    </location>
</feature>
<protein>
    <submittedName>
        <fullName evidence="2">Uncharacterized protein</fullName>
    </submittedName>
</protein>
<feature type="compositionally biased region" description="Basic and acidic residues" evidence="1">
    <location>
        <begin position="10"/>
        <end position="43"/>
    </location>
</feature>
<feature type="compositionally biased region" description="Basic and acidic residues" evidence="1">
    <location>
        <begin position="163"/>
        <end position="173"/>
    </location>
</feature>
<dbReference type="KEGG" id="mlr:MELLADRAFT_65126"/>